<evidence type="ECO:0000256" key="5">
    <source>
        <dbReference type="ARBA" id="ARBA00022723"/>
    </source>
</evidence>
<evidence type="ECO:0000256" key="12">
    <source>
        <dbReference type="PROSITE-ProRule" id="PRU00282"/>
    </source>
</evidence>
<protein>
    <submittedName>
        <fullName evidence="15">Calcium-binding mitochondrial carrier protein SCaMC-2-like Protein</fullName>
    </submittedName>
</protein>
<dbReference type="InterPro" id="IPR018108">
    <property type="entry name" value="MCP_transmembrane"/>
</dbReference>
<dbReference type="AlphaFoldDB" id="D6WWZ5"/>
<dbReference type="InterPro" id="IPR023395">
    <property type="entry name" value="MCP_dom_sf"/>
</dbReference>
<feature type="repeat" description="Solcar" evidence="12">
    <location>
        <begin position="240"/>
        <end position="323"/>
    </location>
</feature>
<dbReference type="STRING" id="7070.D6WWZ5"/>
<dbReference type="Gene3D" id="1.50.40.10">
    <property type="entry name" value="Mitochondrial carrier domain"/>
    <property type="match status" value="1"/>
</dbReference>
<dbReference type="InterPro" id="IPR011992">
    <property type="entry name" value="EF-hand-dom_pair"/>
</dbReference>
<evidence type="ECO:0000256" key="2">
    <source>
        <dbReference type="ARBA" id="ARBA00006375"/>
    </source>
</evidence>
<keyword evidence="3 13" id="KW-0813">Transport</keyword>
<proteinExistence type="inferred from homology"/>
<feature type="domain" description="EF-hand" evidence="14">
    <location>
        <begin position="91"/>
        <end position="126"/>
    </location>
</feature>
<keyword evidence="6" id="KW-0677">Repeat</keyword>
<keyword evidence="16" id="KW-1185">Reference proteome</keyword>
<evidence type="ECO:0000256" key="8">
    <source>
        <dbReference type="ARBA" id="ARBA00022837"/>
    </source>
</evidence>
<dbReference type="PhylomeDB" id="D6WWZ5"/>
<comment type="similarity">
    <text evidence="2 13">Belongs to the mitochondrial carrier (TC 2.A.29) family.</text>
</comment>
<keyword evidence="8" id="KW-0106">Calcium</keyword>
<evidence type="ECO:0000259" key="14">
    <source>
        <dbReference type="PROSITE" id="PS50222"/>
    </source>
</evidence>
<feature type="repeat" description="Solcar" evidence="12">
    <location>
        <begin position="428"/>
        <end position="518"/>
    </location>
</feature>
<dbReference type="HOGENOM" id="CLU_015166_2_0_1"/>
<dbReference type="SMART" id="SM00054">
    <property type="entry name" value="EFh"/>
    <property type="match status" value="3"/>
</dbReference>
<evidence type="ECO:0000256" key="10">
    <source>
        <dbReference type="ARBA" id="ARBA00023128"/>
    </source>
</evidence>
<dbReference type="PANTHER" id="PTHR24089">
    <property type="entry name" value="SOLUTE CARRIER FAMILY 25"/>
    <property type="match status" value="1"/>
</dbReference>
<evidence type="ECO:0000256" key="3">
    <source>
        <dbReference type="ARBA" id="ARBA00022448"/>
    </source>
</evidence>
<evidence type="ECO:0000256" key="9">
    <source>
        <dbReference type="ARBA" id="ARBA00022989"/>
    </source>
</evidence>
<dbReference type="InterPro" id="IPR018247">
    <property type="entry name" value="EF_Hand_1_Ca_BS"/>
</dbReference>
<dbReference type="FunCoup" id="D6WWZ5">
    <property type="interactions" value="619"/>
</dbReference>
<gene>
    <name evidence="15" type="primary">AUGUSTUS-3.0.2_06460</name>
    <name evidence="15" type="ORF">TcasGA2_TC006460</name>
</gene>
<sequence length="524" mass="59602">MPNKLSQYEDIPFSHRPPHYLHELPIEDEERLGKLFKQLDKDGNGKIDIHDLSEALKEHGVHHHYAEKFFQNSRSKSGDLSLADFIYYVREHEKNLRLHFSHIDRNKDGRIDLDELIKAFSDLGIPLDTMEAKKLLQRMDQDGSLNISYDEWRDFLLLAPNSQDIHQLISYWRHSTCLIYLVIVEKNCDRKMYEQELAPASIPDVLEDCIYLFRELIKYLDIGEDMNVPDDFTQSEMQTGMWWRHLAAGGIAGAVSRTCTAPLDRLKVFLQVQPTKQRIGDCFNYMLKEGGVTGLWRGNGINVVKIAPESAIKFAAYEQIKRLIKGDSKTGLSIYERFCAGALAGGISQTAIYPLEVMKTRLALRKTGQYKSIMDAAFKIYHLEGIGSFYRGYIPNILGIIPYAGIDLAVYETLKKKYLKTHSNLEQPSFWMLLACGSVSSTLGQMCSYPLALVRTRLQAQVAHPSMDPSAITMTGVFKTILEKEGVLGLYRGITPNFIKVMPAVSISYVVYEYSSRLLGVNMT</sequence>
<keyword evidence="10" id="KW-0496">Mitochondrion</keyword>
<dbReference type="PROSITE" id="PS50222">
    <property type="entry name" value="EF_HAND_2"/>
    <property type="match status" value="3"/>
</dbReference>
<keyword evidence="5" id="KW-0479">Metal-binding</keyword>
<evidence type="ECO:0000256" key="13">
    <source>
        <dbReference type="RuleBase" id="RU000488"/>
    </source>
</evidence>
<dbReference type="GO" id="GO:0015866">
    <property type="term" value="P:ADP transport"/>
    <property type="evidence" value="ECO:0000318"/>
    <property type="project" value="GO_Central"/>
</dbReference>
<dbReference type="GO" id="GO:0005509">
    <property type="term" value="F:calcium ion binding"/>
    <property type="evidence" value="ECO:0007669"/>
    <property type="project" value="InterPro"/>
</dbReference>
<dbReference type="Pfam" id="PF13499">
    <property type="entry name" value="EF-hand_7"/>
    <property type="match status" value="2"/>
</dbReference>
<keyword evidence="11 12" id="KW-0472">Membrane</keyword>
<dbReference type="InterPro" id="IPR002048">
    <property type="entry name" value="EF_hand_dom"/>
</dbReference>
<evidence type="ECO:0000256" key="11">
    <source>
        <dbReference type="ARBA" id="ARBA00023136"/>
    </source>
</evidence>
<reference evidence="15 16" key="1">
    <citation type="journal article" date="2008" name="Nature">
        <title>The genome of the model beetle and pest Tribolium castaneum.</title>
        <authorList>
            <consortium name="Tribolium Genome Sequencing Consortium"/>
            <person name="Richards S."/>
            <person name="Gibbs R.A."/>
            <person name="Weinstock G.M."/>
            <person name="Brown S.J."/>
            <person name="Denell R."/>
            <person name="Beeman R.W."/>
            <person name="Gibbs R."/>
            <person name="Beeman R.W."/>
            <person name="Brown S.J."/>
            <person name="Bucher G."/>
            <person name="Friedrich M."/>
            <person name="Grimmelikhuijzen C.J."/>
            <person name="Klingler M."/>
            <person name="Lorenzen M."/>
            <person name="Richards S."/>
            <person name="Roth S."/>
            <person name="Schroder R."/>
            <person name="Tautz D."/>
            <person name="Zdobnov E.M."/>
            <person name="Muzny D."/>
            <person name="Gibbs R.A."/>
            <person name="Weinstock G.M."/>
            <person name="Attaway T."/>
            <person name="Bell S."/>
            <person name="Buhay C.J."/>
            <person name="Chandrabose M.N."/>
            <person name="Chavez D."/>
            <person name="Clerk-Blankenburg K.P."/>
            <person name="Cree A."/>
            <person name="Dao M."/>
            <person name="Davis C."/>
            <person name="Chacko J."/>
            <person name="Dinh H."/>
            <person name="Dugan-Rocha S."/>
            <person name="Fowler G."/>
            <person name="Garner T.T."/>
            <person name="Garnes J."/>
            <person name="Gnirke A."/>
            <person name="Hawes A."/>
            <person name="Hernandez J."/>
            <person name="Hines S."/>
            <person name="Holder M."/>
            <person name="Hume J."/>
            <person name="Jhangiani S.N."/>
            <person name="Joshi V."/>
            <person name="Khan Z.M."/>
            <person name="Jackson L."/>
            <person name="Kovar C."/>
            <person name="Kowis A."/>
            <person name="Lee S."/>
            <person name="Lewis L.R."/>
            <person name="Margolis J."/>
            <person name="Morgan M."/>
            <person name="Nazareth L.V."/>
            <person name="Nguyen N."/>
            <person name="Okwuonu G."/>
            <person name="Parker D."/>
            <person name="Richards S."/>
            <person name="Ruiz S.J."/>
            <person name="Santibanez J."/>
            <person name="Savard J."/>
            <person name="Scherer S.E."/>
            <person name="Schneider B."/>
            <person name="Sodergren E."/>
            <person name="Tautz D."/>
            <person name="Vattahil S."/>
            <person name="Villasana D."/>
            <person name="White C.S."/>
            <person name="Wright R."/>
            <person name="Park Y."/>
            <person name="Beeman R.W."/>
            <person name="Lord J."/>
            <person name="Oppert B."/>
            <person name="Lorenzen M."/>
            <person name="Brown S."/>
            <person name="Wang L."/>
            <person name="Savard J."/>
            <person name="Tautz D."/>
            <person name="Richards S."/>
            <person name="Weinstock G."/>
            <person name="Gibbs R.A."/>
            <person name="Liu Y."/>
            <person name="Worley K."/>
            <person name="Weinstock G."/>
            <person name="Elsik C.G."/>
            <person name="Reese J.T."/>
            <person name="Elhaik E."/>
            <person name="Landan G."/>
            <person name="Graur D."/>
            <person name="Arensburger P."/>
            <person name="Atkinson P."/>
            <person name="Beeman R.W."/>
            <person name="Beidler J."/>
            <person name="Brown S.J."/>
            <person name="Demuth J.P."/>
            <person name="Drury D.W."/>
            <person name="Du Y.Z."/>
            <person name="Fujiwara H."/>
            <person name="Lorenzen M."/>
            <person name="Maselli V."/>
            <person name="Osanai M."/>
            <person name="Park Y."/>
            <person name="Robertson H.M."/>
            <person name="Tu Z."/>
            <person name="Wang J.J."/>
            <person name="Wang S."/>
            <person name="Richards S."/>
            <person name="Song H."/>
            <person name="Zhang L."/>
            <person name="Sodergren E."/>
            <person name="Werner D."/>
            <person name="Stanke M."/>
            <person name="Morgenstern B."/>
            <person name="Solovyev V."/>
            <person name="Kosarev P."/>
            <person name="Brown G."/>
            <person name="Chen H.C."/>
            <person name="Ermolaeva O."/>
            <person name="Hlavina W."/>
            <person name="Kapustin Y."/>
            <person name="Kiryutin B."/>
            <person name="Kitts P."/>
            <person name="Maglott D."/>
            <person name="Pruitt K."/>
            <person name="Sapojnikov V."/>
            <person name="Souvorov A."/>
            <person name="Mackey A.J."/>
            <person name="Waterhouse R.M."/>
            <person name="Wyder S."/>
            <person name="Zdobnov E.M."/>
            <person name="Zdobnov E.M."/>
            <person name="Wyder S."/>
            <person name="Kriventseva E.V."/>
            <person name="Kadowaki T."/>
            <person name="Bork P."/>
            <person name="Aranda M."/>
            <person name="Bao R."/>
            <person name="Beermann A."/>
            <person name="Berns N."/>
            <person name="Bolognesi R."/>
            <person name="Bonneton F."/>
            <person name="Bopp D."/>
            <person name="Brown S.J."/>
            <person name="Bucher G."/>
            <person name="Butts T."/>
            <person name="Chaumot A."/>
            <person name="Denell R.E."/>
            <person name="Ferrier D.E."/>
            <person name="Friedrich M."/>
            <person name="Gordon C.M."/>
            <person name="Jindra M."/>
            <person name="Klingler M."/>
            <person name="Lan Q."/>
            <person name="Lattorff H.M."/>
            <person name="Laudet V."/>
            <person name="von Levetsow C."/>
            <person name="Liu Z."/>
            <person name="Lutz R."/>
            <person name="Lynch J.A."/>
            <person name="da Fonseca R.N."/>
            <person name="Posnien N."/>
            <person name="Reuter R."/>
            <person name="Roth S."/>
            <person name="Savard J."/>
            <person name="Schinko J.B."/>
            <person name="Schmitt C."/>
            <person name="Schoppmeier M."/>
            <person name="Schroder R."/>
            <person name="Shippy T.D."/>
            <person name="Simonnet F."/>
            <person name="Marques-Souza H."/>
            <person name="Tautz D."/>
            <person name="Tomoyasu Y."/>
            <person name="Trauner J."/>
            <person name="Van der Zee M."/>
            <person name="Vervoort M."/>
            <person name="Wittkopp N."/>
            <person name="Wimmer E.A."/>
            <person name="Yang X."/>
            <person name="Jones A.K."/>
            <person name="Sattelle D.B."/>
            <person name="Ebert P.R."/>
            <person name="Nelson D."/>
            <person name="Scott J.G."/>
            <person name="Beeman R.W."/>
            <person name="Muthukrishnan S."/>
            <person name="Kramer K.J."/>
            <person name="Arakane Y."/>
            <person name="Beeman R.W."/>
            <person name="Zhu Q."/>
            <person name="Hogenkamp D."/>
            <person name="Dixit R."/>
            <person name="Oppert B."/>
            <person name="Jiang H."/>
            <person name="Zou Z."/>
            <person name="Marshall J."/>
            <person name="Elpidina E."/>
            <person name="Vinokurov K."/>
            <person name="Oppert C."/>
            <person name="Zou Z."/>
            <person name="Evans J."/>
            <person name="Lu Z."/>
            <person name="Zhao P."/>
            <person name="Sumathipala N."/>
            <person name="Altincicek B."/>
            <person name="Vilcinskas A."/>
            <person name="Williams M."/>
            <person name="Hultmark D."/>
            <person name="Hetru C."/>
            <person name="Jiang H."/>
            <person name="Grimmelikhuijzen C.J."/>
            <person name="Hauser F."/>
            <person name="Cazzamali G."/>
            <person name="Williamson M."/>
            <person name="Park Y."/>
            <person name="Li B."/>
            <person name="Tanaka Y."/>
            <person name="Predel R."/>
            <person name="Neupert S."/>
            <person name="Schachtner J."/>
            <person name="Verleyen P."/>
            <person name="Raible F."/>
            <person name="Bork P."/>
            <person name="Friedrich M."/>
            <person name="Walden K.K."/>
            <person name="Robertson H.M."/>
            <person name="Angeli S."/>
            <person name="Foret S."/>
            <person name="Bucher G."/>
            <person name="Schuetz S."/>
            <person name="Maleszka R."/>
            <person name="Wimmer E.A."/>
            <person name="Beeman R.W."/>
            <person name="Lorenzen M."/>
            <person name="Tomoyasu Y."/>
            <person name="Miller S.C."/>
            <person name="Grossmann D."/>
            <person name="Bucher G."/>
        </authorList>
    </citation>
    <scope>NUCLEOTIDE SEQUENCE [LARGE SCALE GENOMIC DNA]</scope>
    <source>
        <strain evidence="15 16">Georgia GA2</strain>
    </source>
</reference>
<dbReference type="InterPro" id="IPR002067">
    <property type="entry name" value="MCP"/>
</dbReference>
<dbReference type="FunFam" id="1.50.40.10:FF:000003">
    <property type="entry name" value="Putative calcium-binding mitochondrial carrier protein scamc-2"/>
    <property type="match status" value="1"/>
</dbReference>
<comment type="subcellular location">
    <subcellularLocation>
        <location evidence="1">Mitochondrion inner membrane</location>
        <topology evidence="1">Multi-pass membrane protein</topology>
    </subcellularLocation>
</comment>
<evidence type="ECO:0000256" key="6">
    <source>
        <dbReference type="ARBA" id="ARBA00022737"/>
    </source>
</evidence>
<dbReference type="SUPFAM" id="SSF47473">
    <property type="entry name" value="EF-hand"/>
    <property type="match status" value="1"/>
</dbReference>
<dbReference type="CDD" id="cd00051">
    <property type="entry name" value="EFh"/>
    <property type="match status" value="1"/>
</dbReference>
<dbReference type="InParanoid" id="D6WWZ5"/>
<dbReference type="GO" id="GO:0015867">
    <property type="term" value="P:ATP transport"/>
    <property type="evidence" value="ECO:0000318"/>
    <property type="project" value="GO_Central"/>
</dbReference>
<evidence type="ECO:0000313" key="15">
    <source>
        <dbReference type="EMBL" id="EFA08771.1"/>
    </source>
</evidence>
<dbReference type="PROSITE" id="PS00018">
    <property type="entry name" value="EF_HAND_1"/>
    <property type="match status" value="2"/>
</dbReference>
<keyword evidence="9" id="KW-1133">Transmembrane helix</keyword>
<dbReference type="Proteomes" id="UP000007266">
    <property type="component" value="Linkage group 8"/>
</dbReference>
<keyword evidence="4 12" id="KW-0812">Transmembrane</keyword>
<evidence type="ECO:0000313" key="16">
    <source>
        <dbReference type="Proteomes" id="UP000007266"/>
    </source>
</evidence>
<dbReference type="Pfam" id="PF00153">
    <property type="entry name" value="Mito_carr"/>
    <property type="match status" value="3"/>
</dbReference>
<dbReference type="Gene3D" id="1.10.238.10">
    <property type="entry name" value="EF-hand"/>
    <property type="match status" value="2"/>
</dbReference>
<dbReference type="SUPFAM" id="SSF103506">
    <property type="entry name" value="Mitochondrial carrier"/>
    <property type="match status" value="1"/>
</dbReference>
<feature type="repeat" description="Solcar" evidence="12">
    <location>
        <begin position="332"/>
        <end position="417"/>
    </location>
</feature>
<dbReference type="FunFam" id="1.10.238.10:FF:000028">
    <property type="entry name" value="Putative calcium-binding mitochondrial carrier protein scamc-2"/>
    <property type="match status" value="1"/>
</dbReference>
<feature type="domain" description="EF-hand" evidence="14">
    <location>
        <begin position="127"/>
        <end position="162"/>
    </location>
</feature>
<dbReference type="GO" id="GO:0005743">
    <property type="term" value="C:mitochondrial inner membrane"/>
    <property type="evidence" value="ECO:0007669"/>
    <property type="project" value="UniProtKB-SubCell"/>
</dbReference>
<dbReference type="PROSITE" id="PS50920">
    <property type="entry name" value="SOLCAR"/>
    <property type="match status" value="3"/>
</dbReference>
<evidence type="ECO:0000256" key="4">
    <source>
        <dbReference type="ARBA" id="ARBA00022692"/>
    </source>
</evidence>
<feature type="domain" description="EF-hand" evidence="14">
    <location>
        <begin position="27"/>
        <end position="62"/>
    </location>
</feature>
<dbReference type="GO" id="GO:0005347">
    <property type="term" value="F:ATP transmembrane transporter activity"/>
    <property type="evidence" value="ECO:0000318"/>
    <property type="project" value="GO_Central"/>
</dbReference>
<dbReference type="OMA" id="VISYAEW"/>
<accession>D6WWZ5</accession>
<dbReference type="eggNOG" id="KOG0036">
    <property type="taxonomic scope" value="Eukaryota"/>
</dbReference>
<organism evidence="15 16">
    <name type="scientific">Tribolium castaneum</name>
    <name type="common">Red flour beetle</name>
    <dbReference type="NCBI Taxonomy" id="7070"/>
    <lineage>
        <taxon>Eukaryota</taxon>
        <taxon>Metazoa</taxon>
        <taxon>Ecdysozoa</taxon>
        <taxon>Arthropoda</taxon>
        <taxon>Hexapoda</taxon>
        <taxon>Insecta</taxon>
        <taxon>Pterygota</taxon>
        <taxon>Neoptera</taxon>
        <taxon>Endopterygota</taxon>
        <taxon>Coleoptera</taxon>
        <taxon>Polyphaga</taxon>
        <taxon>Cucujiformia</taxon>
        <taxon>Tenebrionidae</taxon>
        <taxon>Tenebrionidae incertae sedis</taxon>
        <taxon>Tribolium</taxon>
    </lineage>
</organism>
<name>D6WWZ5_TRICA</name>
<evidence type="ECO:0000256" key="7">
    <source>
        <dbReference type="ARBA" id="ARBA00022792"/>
    </source>
</evidence>
<dbReference type="PRINTS" id="PR00926">
    <property type="entry name" value="MITOCARRIER"/>
</dbReference>
<dbReference type="EMBL" id="KQ971361">
    <property type="protein sequence ID" value="EFA08771.1"/>
    <property type="molecule type" value="Genomic_DNA"/>
</dbReference>
<reference evidence="15 16" key="2">
    <citation type="journal article" date="2010" name="Nucleic Acids Res.">
        <title>BeetleBase in 2010: revisions to provide comprehensive genomic information for Tribolium castaneum.</title>
        <authorList>
            <person name="Kim H.S."/>
            <person name="Murphy T."/>
            <person name="Xia J."/>
            <person name="Caragea D."/>
            <person name="Park Y."/>
            <person name="Beeman R.W."/>
            <person name="Lorenzen M.D."/>
            <person name="Butcher S."/>
            <person name="Manak J.R."/>
            <person name="Brown S.J."/>
        </authorList>
    </citation>
    <scope>GENOME REANNOTATION</scope>
    <source>
        <strain evidence="15 16">Georgia GA2</strain>
    </source>
</reference>
<keyword evidence="7" id="KW-0999">Mitochondrion inner membrane</keyword>
<evidence type="ECO:0000256" key="1">
    <source>
        <dbReference type="ARBA" id="ARBA00004448"/>
    </source>
</evidence>